<dbReference type="GeneID" id="66611851"/>
<feature type="transmembrane region" description="Helical" evidence="1">
    <location>
        <begin position="9"/>
        <end position="30"/>
    </location>
</feature>
<keyword evidence="1" id="KW-0472">Membrane</keyword>
<evidence type="ECO:0000313" key="3">
    <source>
        <dbReference type="EMBL" id="TKK16418.1"/>
    </source>
</evidence>
<sequence length="42" mass="4825">MQQPVWKRLLWLVIIWGGSVLALACVSMFFRMLMTAAGFKSH</sequence>
<evidence type="ECO:0000313" key="7">
    <source>
        <dbReference type="Proteomes" id="UP000683583"/>
    </source>
</evidence>
<protein>
    <submittedName>
        <fullName evidence="2">DUF2474 domain-containing protein</fullName>
    </submittedName>
    <submittedName>
        <fullName evidence="4">Protein of uncharacterized function (DUF2474)</fullName>
    </submittedName>
</protein>
<dbReference type="AlphaFoldDB" id="A0A484YZY0"/>
<name>A0A484YZY0_9ENTR</name>
<proteinExistence type="predicted"/>
<evidence type="ECO:0000256" key="1">
    <source>
        <dbReference type="SAM" id="Phobius"/>
    </source>
</evidence>
<evidence type="ECO:0000313" key="6">
    <source>
        <dbReference type="Proteomes" id="UP000351155"/>
    </source>
</evidence>
<dbReference type="EMBL" id="QGAL01000006">
    <property type="protein sequence ID" value="TKK16418.1"/>
    <property type="molecule type" value="Genomic_DNA"/>
</dbReference>
<keyword evidence="1" id="KW-1133">Transmembrane helix</keyword>
<evidence type="ECO:0000313" key="2">
    <source>
        <dbReference type="EMBL" id="QXA49649.1"/>
    </source>
</evidence>
<dbReference type="KEGG" id="ecan:CWI88_10960"/>
<keyword evidence="1" id="KW-0812">Transmembrane</keyword>
<dbReference type="InterPro" id="IPR018895">
    <property type="entry name" value="DUF2474"/>
</dbReference>
<dbReference type="EMBL" id="CP077290">
    <property type="protein sequence ID" value="QXA49649.1"/>
    <property type="molecule type" value="Genomic_DNA"/>
</dbReference>
<keyword evidence="7" id="KW-1185">Reference proteome</keyword>
<evidence type="ECO:0000313" key="4">
    <source>
        <dbReference type="EMBL" id="VFS40773.1"/>
    </source>
</evidence>
<dbReference type="RefSeq" id="WP_006175504.1">
    <property type="nucleotide sequence ID" value="NZ_CABKNU010000010.1"/>
</dbReference>
<dbReference type="Proteomes" id="UP000351155">
    <property type="component" value="Unassembled WGS sequence"/>
</dbReference>
<reference evidence="2 7" key="3">
    <citation type="submission" date="2021-06" db="EMBL/GenBank/DDBJ databases">
        <title>FDA dAtabase for Regulatory Grade micrObial Sequences (FDA-ARGOS): Supporting development and validation of Infectious Disease Dx tests.</title>
        <authorList>
            <person name="Sproer C."/>
            <person name="Gronow S."/>
            <person name="Severitt S."/>
            <person name="Schroder I."/>
            <person name="Tallon L."/>
            <person name="Sadzewicz L."/>
            <person name="Zhao X."/>
            <person name="Boylan J."/>
            <person name="Ott S."/>
            <person name="Bowen H."/>
            <person name="Vavikolanu K."/>
            <person name="Mehta A."/>
            <person name="Aluvathingal J."/>
            <person name="Nadendla S."/>
            <person name="Lowell S."/>
            <person name="Myers T."/>
            <person name="Yan Y."/>
        </authorList>
    </citation>
    <scope>NUCLEOTIDE SEQUENCE [LARGE SCALE GENOMIC DNA]</scope>
    <source>
        <strain evidence="2 7">FDAARGOS 1428</strain>
    </source>
</reference>
<reference evidence="3 5" key="1">
    <citation type="journal article" date="2019" name="Sci. Rep.">
        <title>Differences in resource use lead to coexistence of seed-transmitted microbial populations.</title>
        <authorList>
            <person name="Torres-Cortes G."/>
            <person name="Garcia B.J."/>
            <person name="Compant S."/>
            <person name="Rezki S."/>
            <person name="Jones P."/>
            <person name="Preveaux A."/>
            <person name="Briand M."/>
            <person name="Roulet A."/>
            <person name="Bouchez O."/>
            <person name="Jacobson D."/>
            <person name="Barret M."/>
        </authorList>
    </citation>
    <scope>NUCLEOTIDE SEQUENCE [LARGE SCALE GENOMIC DNA]</scope>
    <source>
        <strain evidence="3 5">CFBP13530</strain>
    </source>
</reference>
<dbReference type="Proteomes" id="UP000683583">
    <property type="component" value="Chromosome"/>
</dbReference>
<accession>A0A484YZY0</accession>
<gene>
    <name evidence="3" type="ORF">EcCFBP13530_18565</name>
    <name evidence="2" type="ORF">I6L58_00975</name>
    <name evidence="4" type="ORF">NCTC12126_04232</name>
</gene>
<reference evidence="4 6" key="2">
    <citation type="submission" date="2019-03" db="EMBL/GenBank/DDBJ databases">
        <authorList>
            <consortium name="Pathogen Informatics"/>
        </authorList>
    </citation>
    <scope>NUCLEOTIDE SEQUENCE [LARGE SCALE GENOMIC DNA]</scope>
    <source>
        <strain evidence="4 6">NCTC12126</strain>
    </source>
</reference>
<evidence type="ECO:0000313" key="5">
    <source>
        <dbReference type="Proteomes" id="UP000306327"/>
    </source>
</evidence>
<dbReference type="Proteomes" id="UP000306327">
    <property type="component" value="Unassembled WGS sequence"/>
</dbReference>
<dbReference type="EMBL" id="CAADIW010000046">
    <property type="protein sequence ID" value="VFS40773.1"/>
    <property type="molecule type" value="Genomic_DNA"/>
</dbReference>
<organism evidence="4 6">
    <name type="scientific">Enterobacter cancerogenus</name>
    <dbReference type="NCBI Taxonomy" id="69218"/>
    <lineage>
        <taxon>Bacteria</taxon>
        <taxon>Pseudomonadati</taxon>
        <taxon>Pseudomonadota</taxon>
        <taxon>Gammaproteobacteria</taxon>
        <taxon>Enterobacterales</taxon>
        <taxon>Enterobacteriaceae</taxon>
        <taxon>Enterobacter</taxon>
        <taxon>Enterobacter cloacae complex</taxon>
    </lineage>
</organism>
<dbReference type="Pfam" id="PF10617">
    <property type="entry name" value="DUF2474"/>
    <property type="match status" value="1"/>
</dbReference>
<dbReference type="PROSITE" id="PS51257">
    <property type="entry name" value="PROKAR_LIPOPROTEIN"/>
    <property type="match status" value="1"/>
</dbReference>